<dbReference type="Proteomes" id="UP000693981">
    <property type="component" value="Unassembled WGS sequence"/>
</dbReference>
<proteinExistence type="inferred from homology"/>
<protein>
    <recommendedName>
        <fullName evidence="1">Elicitin</fullName>
    </recommendedName>
</protein>
<dbReference type="GO" id="GO:0005576">
    <property type="term" value="C:extracellular region"/>
    <property type="evidence" value="ECO:0007669"/>
    <property type="project" value="UniProtKB-SubCell"/>
</dbReference>
<dbReference type="EMBL" id="JAGDFL010000536">
    <property type="protein sequence ID" value="KAG7385777.1"/>
    <property type="molecule type" value="Genomic_DNA"/>
</dbReference>
<gene>
    <name evidence="3" type="ORF">PHYBOEH_008890</name>
</gene>
<name>A0A8T1VWT5_9STRA</name>
<evidence type="ECO:0000256" key="1">
    <source>
        <dbReference type="RuleBase" id="RU368111"/>
    </source>
</evidence>
<dbReference type="OrthoDB" id="106139at2759"/>
<keyword evidence="1" id="KW-1015">Disulfide bond</keyword>
<dbReference type="SMART" id="SM01187">
    <property type="entry name" value="Elicitin"/>
    <property type="match status" value="1"/>
</dbReference>
<evidence type="ECO:0000313" key="3">
    <source>
        <dbReference type="EMBL" id="KAG7385777.1"/>
    </source>
</evidence>
<keyword evidence="4" id="KW-1185">Reference proteome</keyword>
<dbReference type="Pfam" id="PF00964">
    <property type="entry name" value="Elicitin"/>
    <property type="match status" value="1"/>
</dbReference>
<feature type="signal peptide" evidence="2">
    <location>
        <begin position="1"/>
        <end position="20"/>
    </location>
</feature>
<evidence type="ECO:0000256" key="2">
    <source>
        <dbReference type="SAM" id="SignalP"/>
    </source>
</evidence>
<dbReference type="InterPro" id="IPR002200">
    <property type="entry name" value="Elicitin"/>
</dbReference>
<feature type="chain" id="PRO_5035719937" description="Elicitin" evidence="2">
    <location>
        <begin position="21"/>
        <end position="120"/>
    </location>
</feature>
<dbReference type="AlphaFoldDB" id="A0A8T1VWT5"/>
<organism evidence="3 4">
    <name type="scientific">Phytophthora boehmeriae</name>
    <dbReference type="NCBI Taxonomy" id="109152"/>
    <lineage>
        <taxon>Eukaryota</taxon>
        <taxon>Sar</taxon>
        <taxon>Stramenopiles</taxon>
        <taxon>Oomycota</taxon>
        <taxon>Peronosporomycetes</taxon>
        <taxon>Peronosporales</taxon>
        <taxon>Peronosporaceae</taxon>
        <taxon>Phytophthora</taxon>
    </lineage>
</organism>
<keyword evidence="2" id="KW-0732">Signal</keyword>
<comment type="function">
    <text evidence="1">Induces local and distal defense responses (incompatible hypersensitive reaction) in plants from the solanaceae and cruciferae families. Elicits leaf necrosis and causes the accumulation of pathogenesis-related proteins. Might interact with the lipidic molecules of the plasma membrane.</text>
</comment>
<reference evidence="3" key="1">
    <citation type="submission" date="2021-02" db="EMBL/GenBank/DDBJ databases">
        <authorList>
            <person name="Palmer J.M."/>
        </authorList>
    </citation>
    <scope>NUCLEOTIDE SEQUENCE</scope>
    <source>
        <strain evidence="3">SCRP23</strain>
    </source>
</reference>
<evidence type="ECO:0000313" key="4">
    <source>
        <dbReference type="Proteomes" id="UP000693981"/>
    </source>
</evidence>
<comment type="similarity">
    <text evidence="1">Belongs to the elicitin family.</text>
</comment>
<comment type="subcellular location">
    <subcellularLocation>
        <location evidence="1">Secreted</location>
    </subcellularLocation>
</comment>
<keyword evidence="1" id="KW-0928">Hypersensitive response elicitation</keyword>
<sequence>MKTAAFVAAIGVVISNFATAEECSATTLSFALLPLAPQVGLCTVDSAYELYPFEGMPSIDQLREICKSDACKTLLSEAHDSDLPDCEVTINGTAHNVKQSVDLIASGCKVSNFADDLFSW</sequence>
<comment type="caution">
    <text evidence="3">The sequence shown here is derived from an EMBL/GenBank/DDBJ whole genome shotgun (WGS) entry which is preliminary data.</text>
</comment>
<accession>A0A8T1VWT5</accession>
<keyword evidence="1" id="KW-0964">Secreted</keyword>
<dbReference type="GO" id="GO:0052040">
    <property type="term" value="P:symbiont-mediated perturbation of host programmed cell death"/>
    <property type="evidence" value="ECO:0007669"/>
    <property type="project" value="UniProtKB-UniRule"/>
</dbReference>